<feature type="compositionally biased region" description="Low complexity" evidence="1">
    <location>
        <begin position="407"/>
        <end position="422"/>
    </location>
</feature>
<proteinExistence type="predicted"/>
<feature type="compositionally biased region" description="Polar residues" evidence="1">
    <location>
        <begin position="114"/>
        <end position="128"/>
    </location>
</feature>
<dbReference type="OrthoDB" id="506431at2759"/>
<feature type="compositionally biased region" description="Polar residues" evidence="1">
    <location>
        <begin position="349"/>
        <end position="387"/>
    </location>
</feature>
<dbReference type="AlphaFoldDB" id="A0A9P4U305"/>
<reference evidence="2" key="1">
    <citation type="journal article" date="2020" name="Stud. Mycol.">
        <title>101 Dothideomycetes genomes: a test case for predicting lifestyles and emergence of pathogens.</title>
        <authorList>
            <person name="Haridas S."/>
            <person name="Albert R."/>
            <person name="Binder M."/>
            <person name="Bloem J."/>
            <person name="Labutti K."/>
            <person name="Salamov A."/>
            <person name="Andreopoulos B."/>
            <person name="Baker S."/>
            <person name="Barry K."/>
            <person name="Bills G."/>
            <person name="Bluhm B."/>
            <person name="Cannon C."/>
            <person name="Castanera R."/>
            <person name="Culley D."/>
            <person name="Daum C."/>
            <person name="Ezra D."/>
            <person name="Gonzalez J."/>
            <person name="Henrissat B."/>
            <person name="Kuo A."/>
            <person name="Liang C."/>
            <person name="Lipzen A."/>
            <person name="Lutzoni F."/>
            <person name="Magnuson J."/>
            <person name="Mondo S."/>
            <person name="Nolan M."/>
            <person name="Ohm R."/>
            <person name="Pangilinan J."/>
            <person name="Park H.-J."/>
            <person name="Ramirez L."/>
            <person name="Alfaro M."/>
            <person name="Sun H."/>
            <person name="Tritt A."/>
            <person name="Yoshinaga Y."/>
            <person name="Zwiers L.-H."/>
            <person name="Turgeon B."/>
            <person name="Goodwin S."/>
            <person name="Spatafora J."/>
            <person name="Crous P."/>
            <person name="Grigoriev I."/>
        </authorList>
    </citation>
    <scope>NUCLEOTIDE SEQUENCE</scope>
    <source>
        <strain evidence="2">CBS 130266</strain>
    </source>
</reference>
<name>A0A9P4U305_9PEZI</name>
<comment type="caution">
    <text evidence="2">The sequence shown here is derived from an EMBL/GenBank/DDBJ whole genome shotgun (WGS) entry which is preliminary data.</text>
</comment>
<feature type="region of interest" description="Disordered" evidence="1">
    <location>
        <begin position="76"/>
        <end position="128"/>
    </location>
</feature>
<keyword evidence="3" id="KW-1185">Reference proteome</keyword>
<feature type="region of interest" description="Disordered" evidence="1">
    <location>
        <begin position="403"/>
        <end position="451"/>
    </location>
</feature>
<protein>
    <submittedName>
        <fullName evidence="2">Uncharacterized protein</fullName>
    </submittedName>
</protein>
<evidence type="ECO:0000313" key="2">
    <source>
        <dbReference type="EMBL" id="KAF2435096.1"/>
    </source>
</evidence>
<sequence length="542" mass="60654">MPLGGSNWLWRGFQSAVFRYVSCAPCYEKAYKRKRKREAKRDKKRYAEMAHIYAEQGHSTQPAPFEVNPYWSEEIQMGPGPWNRKKGKKPVKRDITTASSNSTAESSVNDLARPSSSTPEPKFTSWNSRRYQRADEEFTYLSRLEEVPDVQDGLLQVPGSSKGTGNRNAQPEAKIQKPEQAYWQPLCAPEVSELHPPATSTVPIRKSERNWMTQAPPSAAFMEGKKPQTNVTRRSTASSKATKRTTISEEQLARMIIDDGSEFETASRVGQRRTHILLNGERAQSRTASASPMRRGNRSLEKDRVSPRKVKRRPAPLHIVASSSDSEDQLGSSDSEDTGLQLPVRRRTIANQPTVPQPTLSPLRTRQINAQRPQLSTTRSYKQPSTKAYSSIINNENDYNTPGAFAPISPSPISLSPRSSIPKNRTPSPVKKSIDDYTPSPRKRKDTVSSIASGEKPRLFLKDSSLQVLQNLVEPSSLLNSKFIRSPTIEAKIPLPVENSSPEKVDTPQDDGKFWLSSHIGEDIAWTTPSKRWSTGGVFDLE</sequence>
<feature type="region of interest" description="Disordered" evidence="1">
    <location>
        <begin position="274"/>
        <end position="387"/>
    </location>
</feature>
<dbReference type="Proteomes" id="UP000800235">
    <property type="component" value="Unassembled WGS sequence"/>
</dbReference>
<evidence type="ECO:0000256" key="1">
    <source>
        <dbReference type="SAM" id="MobiDB-lite"/>
    </source>
</evidence>
<gene>
    <name evidence="2" type="ORF">EJ08DRAFT_389529</name>
</gene>
<accession>A0A9P4U305</accession>
<feature type="compositionally biased region" description="Low complexity" evidence="1">
    <location>
        <begin position="96"/>
        <end position="107"/>
    </location>
</feature>
<dbReference type="EMBL" id="MU007014">
    <property type="protein sequence ID" value="KAF2435096.1"/>
    <property type="molecule type" value="Genomic_DNA"/>
</dbReference>
<organism evidence="2 3">
    <name type="scientific">Tothia fuscella</name>
    <dbReference type="NCBI Taxonomy" id="1048955"/>
    <lineage>
        <taxon>Eukaryota</taxon>
        <taxon>Fungi</taxon>
        <taxon>Dikarya</taxon>
        <taxon>Ascomycota</taxon>
        <taxon>Pezizomycotina</taxon>
        <taxon>Dothideomycetes</taxon>
        <taxon>Pleosporomycetidae</taxon>
        <taxon>Venturiales</taxon>
        <taxon>Cylindrosympodiaceae</taxon>
        <taxon>Tothia</taxon>
    </lineage>
</organism>
<evidence type="ECO:0000313" key="3">
    <source>
        <dbReference type="Proteomes" id="UP000800235"/>
    </source>
</evidence>
<feature type="region of interest" description="Disordered" evidence="1">
    <location>
        <begin position="220"/>
        <end position="246"/>
    </location>
</feature>